<keyword evidence="1" id="KW-0678">Repressor</keyword>
<name>A0ABY6DL44_9NEIS</name>
<dbReference type="PROSITE" id="PS00552">
    <property type="entry name" value="HTH_MERR_1"/>
    <property type="match status" value="1"/>
</dbReference>
<gene>
    <name evidence="7" type="ORF">N8I74_17385</name>
</gene>
<dbReference type="InterPro" id="IPR047057">
    <property type="entry name" value="MerR_fam"/>
</dbReference>
<keyword evidence="5" id="KW-0175">Coiled coil</keyword>
<evidence type="ECO:0000256" key="1">
    <source>
        <dbReference type="ARBA" id="ARBA00022491"/>
    </source>
</evidence>
<dbReference type="Pfam" id="PF13411">
    <property type="entry name" value="MerR_1"/>
    <property type="match status" value="1"/>
</dbReference>
<dbReference type="Gene3D" id="1.10.1660.10">
    <property type="match status" value="1"/>
</dbReference>
<dbReference type="RefSeq" id="WP_263124437.1">
    <property type="nucleotide sequence ID" value="NZ_CP106753.1"/>
</dbReference>
<protein>
    <submittedName>
        <fullName evidence="7">MerR family transcriptional regulator</fullName>
    </submittedName>
</protein>
<keyword evidence="3" id="KW-0238">DNA-binding</keyword>
<evidence type="ECO:0000313" key="7">
    <source>
        <dbReference type="EMBL" id="UXY15064.1"/>
    </source>
</evidence>
<keyword evidence="2" id="KW-0805">Transcription regulation</keyword>
<evidence type="ECO:0000256" key="2">
    <source>
        <dbReference type="ARBA" id="ARBA00023015"/>
    </source>
</evidence>
<evidence type="ECO:0000313" key="8">
    <source>
        <dbReference type="Proteomes" id="UP001061302"/>
    </source>
</evidence>
<keyword evidence="8" id="KW-1185">Reference proteome</keyword>
<dbReference type="PANTHER" id="PTHR30204:SF69">
    <property type="entry name" value="MERR-FAMILY TRANSCRIPTIONAL REGULATOR"/>
    <property type="match status" value="1"/>
</dbReference>
<dbReference type="InterPro" id="IPR000551">
    <property type="entry name" value="MerR-type_HTH_dom"/>
</dbReference>
<evidence type="ECO:0000256" key="3">
    <source>
        <dbReference type="ARBA" id="ARBA00023125"/>
    </source>
</evidence>
<dbReference type="EMBL" id="CP106753">
    <property type="protein sequence ID" value="UXY15064.1"/>
    <property type="molecule type" value="Genomic_DNA"/>
</dbReference>
<dbReference type="SUPFAM" id="SSF46955">
    <property type="entry name" value="Putative DNA-binding domain"/>
    <property type="match status" value="1"/>
</dbReference>
<dbReference type="Proteomes" id="UP001061302">
    <property type="component" value="Chromosome"/>
</dbReference>
<feature type="coiled-coil region" evidence="5">
    <location>
        <begin position="83"/>
        <end position="117"/>
    </location>
</feature>
<dbReference type="PROSITE" id="PS50937">
    <property type="entry name" value="HTH_MERR_2"/>
    <property type="match status" value="1"/>
</dbReference>
<reference evidence="7" key="1">
    <citation type="submission" date="2022-10" db="EMBL/GenBank/DDBJ databases">
        <title>Chitiniphilus purpureus sp. nov., a novel chitin-degrading bacterium isolated from crawfish pond sediment.</title>
        <authorList>
            <person name="Li K."/>
        </authorList>
    </citation>
    <scope>NUCLEOTIDE SEQUENCE</scope>
    <source>
        <strain evidence="7">CD1</strain>
    </source>
</reference>
<evidence type="ECO:0000256" key="4">
    <source>
        <dbReference type="ARBA" id="ARBA00023163"/>
    </source>
</evidence>
<accession>A0ABY6DL44</accession>
<proteinExistence type="predicted"/>
<keyword evidence="4" id="KW-0804">Transcription</keyword>
<dbReference type="PRINTS" id="PR00040">
    <property type="entry name" value="HTHMERR"/>
</dbReference>
<sequence length="121" mass="13306">MPETLLIGAAARAAGVTVKAIRFYEAAGLIPPAPRRGRYRVYDADAIARITLIREARAHGFSLESLRPLLQNAFGPGHCTRVYALIEQKLDALQAEVAAVQQRMAQLRQLKRRLQGDADNA</sequence>
<feature type="domain" description="HTH merR-type" evidence="6">
    <location>
        <begin position="4"/>
        <end position="72"/>
    </location>
</feature>
<dbReference type="PANTHER" id="PTHR30204">
    <property type="entry name" value="REDOX-CYCLING DRUG-SENSING TRANSCRIPTIONAL ACTIVATOR SOXR"/>
    <property type="match status" value="1"/>
</dbReference>
<dbReference type="InterPro" id="IPR009061">
    <property type="entry name" value="DNA-bd_dom_put_sf"/>
</dbReference>
<dbReference type="SMART" id="SM00422">
    <property type="entry name" value="HTH_MERR"/>
    <property type="match status" value="1"/>
</dbReference>
<evidence type="ECO:0000259" key="6">
    <source>
        <dbReference type="PROSITE" id="PS50937"/>
    </source>
</evidence>
<organism evidence="7 8">
    <name type="scientific">Chitiniphilus purpureus</name>
    <dbReference type="NCBI Taxonomy" id="2981137"/>
    <lineage>
        <taxon>Bacteria</taxon>
        <taxon>Pseudomonadati</taxon>
        <taxon>Pseudomonadota</taxon>
        <taxon>Betaproteobacteria</taxon>
        <taxon>Neisseriales</taxon>
        <taxon>Chitinibacteraceae</taxon>
        <taxon>Chitiniphilus</taxon>
    </lineage>
</organism>
<evidence type="ECO:0000256" key="5">
    <source>
        <dbReference type="SAM" id="Coils"/>
    </source>
</evidence>